<reference evidence="8 9" key="1">
    <citation type="journal article" date="2007" name="Nat. Biotechnol.">
        <title>Genome sequence of the lignocellulose-bioconverting and xylose-fermenting yeast Pichia stipitis.</title>
        <authorList>
            <person name="Jeffries T.W."/>
            <person name="Grigoriev I.V."/>
            <person name="Grimwood J."/>
            <person name="Laplaza J.M."/>
            <person name="Aerts A."/>
            <person name="Salamov A."/>
            <person name="Schmutz J."/>
            <person name="Lindquist E."/>
            <person name="Dehal P."/>
            <person name="Shapiro H."/>
            <person name="Jin Y.S."/>
            <person name="Passoth V."/>
            <person name="Richardson P.M."/>
        </authorList>
    </citation>
    <scope>NUCLEOTIDE SEQUENCE [LARGE SCALE GENOMIC DNA]</scope>
    <source>
        <strain evidence="9">ATCC 58785 / CBS 6054 / NBRC 10063 / NRRL Y-11545</strain>
    </source>
</reference>
<dbReference type="Pfam" id="PF13949">
    <property type="entry name" value="ALIX_LYPXL_bnd"/>
    <property type="match status" value="1"/>
</dbReference>
<evidence type="ECO:0000256" key="3">
    <source>
        <dbReference type="ARBA" id="ARBA00022490"/>
    </source>
</evidence>
<dbReference type="EMBL" id="CP000496">
    <property type="protein sequence ID" value="ABN64959.2"/>
    <property type="molecule type" value="Genomic_DNA"/>
</dbReference>
<feature type="compositionally biased region" description="Polar residues" evidence="6">
    <location>
        <begin position="938"/>
        <end position="951"/>
    </location>
</feature>
<feature type="compositionally biased region" description="Polar residues" evidence="6">
    <location>
        <begin position="902"/>
        <end position="911"/>
    </location>
</feature>
<proteinExistence type="predicted"/>
<gene>
    <name evidence="8" type="ORF">PICST_41332</name>
</gene>
<feature type="region of interest" description="Disordered" evidence="6">
    <location>
        <begin position="788"/>
        <end position="824"/>
    </location>
</feature>
<dbReference type="InParanoid" id="A3LNZ7"/>
<feature type="compositionally biased region" description="Low complexity" evidence="6">
    <location>
        <begin position="912"/>
        <end position="931"/>
    </location>
</feature>
<feature type="compositionally biased region" description="Polar residues" evidence="6">
    <location>
        <begin position="837"/>
        <end position="856"/>
    </location>
</feature>
<dbReference type="InterPro" id="IPR038499">
    <property type="entry name" value="BRO1_sf"/>
</dbReference>
<evidence type="ECO:0000259" key="7">
    <source>
        <dbReference type="PROSITE" id="PS51180"/>
    </source>
</evidence>
<dbReference type="eggNOG" id="KOG2220">
    <property type="taxonomic scope" value="Eukaryota"/>
</dbReference>
<evidence type="ECO:0000256" key="6">
    <source>
        <dbReference type="SAM" id="MobiDB-lite"/>
    </source>
</evidence>
<dbReference type="InterPro" id="IPR025304">
    <property type="entry name" value="ALIX_V_dom"/>
</dbReference>
<feature type="compositionally biased region" description="Low complexity" evidence="6">
    <location>
        <begin position="808"/>
        <end position="820"/>
    </location>
</feature>
<dbReference type="HOGENOM" id="CLU_003661_0_0_1"/>
<organism evidence="8 9">
    <name type="scientific">Scheffersomyces stipitis (strain ATCC 58785 / CBS 6054 / NBRC 10063 / NRRL Y-11545)</name>
    <name type="common">Yeast</name>
    <name type="synonym">Pichia stipitis</name>
    <dbReference type="NCBI Taxonomy" id="322104"/>
    <lineage>
        <taxon>Eukaryota</taxon>
        <taxon>Fungi</taxon>
        <taxon>Dikarya</taxon>
        <taxon>Ascomycota</taxon>
        <taxon>Saccharomycotina</taxon>
        <taxon>Pichiomycetes</taxon>
        <taxon>Debaryomycetaceae</taxon>
        <taxon>Scheffersomyces</taxon>
    </lineage>
</organism>
<dbReference type="SMART" id="SM01041">
    <property type="entry name" value="BRO1"/>
    <property type="match status" value="1"/>
</dbReference>
<dbReference type="PROSITE" id="PS51180">
    <property type="entry name" value="BRO1"/>
    <property type="match status" value="1"/>
</dbReference>
<feature type="domain" description="BRO1" evidence="7">
    <location>
        <begin position="4"/>
        <end position="450"/>
    </location>
</feature>
<evidence type="ECO:0000256" key="5">
    <source>
        <dbReference type="ARBA" id="ARBA00041284"/>
    </source>
</evidence>
<dbReference type="OrthoDB" id="2141925at2759"/>
<name>A3LNZ7_PICST</name>
<dbReference type="CDD" id="cd09242">
    <property type="entry name" value="BRO1_ScBro1_like"/>
    <property type="match status" value="1"/>
</dbReference>
<dbReference type="RefSeq" id="XP_001382988.2">
    <property type="nucleotide sequence ID" value="XM_001382951.1"/>
</dbReference>
<evidence type="ECO:0000256" key="2">
    <source>
        <dbReference type="ARBA" id="ARBA00004496"/>
    </source>
</evidence>
<dbReference type="CDD" id="cd09237">
    <property type="entry name" value="V_ScBro1_like"/>
    <property type="match status" value="1"/>
</dbReference>
<dbReference type="Gene3D" id="1.20.120.560">
    <property type="entry name" value="alix/aip1 in complex with the ypdl late domain"/>
    <property type="match status" value="1"/>
</dbReference>
<dbReference type="FunCoup" id="A3LNZ7">
    <property type="interactions" value="92"/>
</dbReference>
<dbReference type="STRING" id="322104.A3LNZ7"/>
<dbReference type="GeneID" id="4836749"/>
<dbReference type="GO" id="GO:0043328">
    <property type="term" value="P:protein transport to vacuole involved in ubiquitin-dependent protein catabolic process via the multivesicular body sorting pathway"/>
    <property type="evidence" value="ECO:0007669"/>
    <property type="project" value="TreeGrafter"/>
</dbReference>
<feature type="compositionally biased region" description="Polar residues" evidence="6">
    <location>
        <begin position="788"/>
        <end position="800"/>
    </location>
</feature>
<accession>A3LNZ7</accession>
<dbReference type="Gene3D" id="1.20.140.50">
    <property type="entry name" value="alix/aip1 like domains"/>
    <property type="match status" value="1"/>
</dbReference>
<dbReference type="PANTHER" id="PTHR23030">
    <property type="entry name" value="PCD6 INTERACTING PROTEIN-RELATED"/>
    <property type="match status" value="1"/>
</dbReference>
<dbReference type="AlphaFoldDB" id="A3LNZ7"/>
<dbReference type="InterPro" id="IPR004328">
    <property type="entry name" value="BRO1_dom"/>
</dbReference>
<evidence type="ECO:0000256" key="1">
    <source>
        <dbReference type="ARBA" id="ARBA00004177"/>
    </source>
</evidence>
<sequence>MKTHLLAVPSKRSEEVNWLKPLSNYLLSTYGSTSEYTEDLTAFNKLRQDIRGVNADNTGINLYYKYYSQLELLDLRVPFNVVNASKKINFTWHDAFQPSLVNKQGALPFEKANVLFNLGALLSEYAKVRYEESQRSVAGTEEASTKEAIQLFQQAAGIYQFLNENFLHAPSLDLNQSTVKFLVKLMLAQAQEVFVLTVITGDLEGKKNSLVSKLCRSASVHYEECHNMTSYISSLGSNFDDFAVVDSEDLEEDFLDKPDDSDETTEASTSHVPAKLDASWIATVTLKMHYYKSLSYYYNAMNLEAGKKYGDALAYYTKSQDILHEINSTLLRNISKAGSNEAYEILDNYKYQKDAVGIKLTDLTKDNDLIYHEIIPSLVTLPDIKPLDSTKVIPITQNTTFQEINDHNYNNFMSNVVPVNIHELSSFYSEEKSQFLRNELDAVDVSNEEISSVLEYLKLPKALVTIKELINSTENSDTDSSGSSIDPKIEAIANEISSEYANDQLNRQKISQLRKEIYENISQSEEIASKQVSESLTSFKMDLVKIKKSLYDATNSDNQLFGLINDDSQSLYALLGKGSNSEELKNLFKTSSDKSQASKPDISLLDMIDTEVKSPKDQILSQIKVLEDILHDLNVIKANKTKLVETLKKEIHNDDISDILILNSKMKSTNEIKTLIFPEELKKFQPYNEELDKLIQKEKSFVNDLRTEWGKLSSDPEIKNIQSSKASKDQLVASQSARITSFYNDSWKKYSLGLKRGSQFYAGLLDSAINLKGNIQNEADRAAIKPRSSLTSSFDGLSLNQQPPLPPQQHYQQQPQQQTPSAAPGQYEYFDRYSAPQRQNTQPLAAQAPQRSSTGGSFAGYSEASTGGYHRAPPVPPKNIDQQPSGGRSAPPLPPQIPHYGQPSQFHSYAYQQQPSQGNGGNDPNNPNGSNLIYDQPSKYSPNMYNFFSNN</sequence>
<evidence type="ECO:0000313" key="9">
    <source>
        <dbReference type="Proteomes" id="UP000002258"/>
    </source>
</evidence>
<dbReference type="Gene3D" id="1.25.40.280">
    <property type="entry name" value="alix/aip1 like domains"/>
    <property type="match status" value="1"/>
</dbReference>
<dbReference type="Proteomes" id="UP000002258">
    <property type="component" value="Chromosome 2"/>
</dbReference>
<keyword evidence="3" id="KW-0963">Cytoplasm</keyword>
<feature type="region of interest" description="Disordered" evidence="6">
    <location>
        <begin position="837"/>
        <end position="951"/>
    </location>
</feature>
<protein>
    <recommendedName>
        <fullName evidence="5">BRO domain-containing protein 1</fullName>
    </recommendedName>
</protein>
<dbReference type="KEGG" id="pic:PICST_41332"/>
<keyword evidence="9" id="KW-1185">Reference proteome</keyword>
<dbReference type="OMA" id="YLKRSYG"/>
<dbReference type="Pfam" id="PF03097">
    <property type="entry name" value="BRO1"/>
    <property type="match status" value="1"/>
</dbReference>
<evidence type="ECO:0000313" key="8">
    <source>
        <dbReference type="EMBL" id="ABN64959.2"/>
    </source>
</evidence>
<evidence type="ECO:0000256" key="4">
    <source>
        <dbReference type="ARBA" id="ARBA00022753"/>
    </source>
</evidence>
<dbReference type="PANTHER" id="PTHR23030:SF30">
    <property type="entry name" value="TYROSINE-PROTEIN PHOSPHATASE NON-RECEPTOR TYPE 23"/>
    <property type="match status" value="1"/>
</dbReference>
<keyword evidence="4" id="KW-0967">Endosome</keyword>
<comment type="subcellular location">
    <subcellularLocation>
        <location evidence="2">Cytoplasm</location>
    </subcellularLocation>
    <subcellularLocation>
        <location evidence="1">Endosome</location>
    </subcellularLocation>
</comment>
<dbReference type="GO" id="GO:0005768">
    <property type="term" value="C:endosome"/>
    <property type="evidence" value="ECO:0007669"/>
    <property type="project" value="UniProtKB-SubCell"/>
</dbReference>